<accession>A0A930V3Q9</accession>
<evidence type="ECO:0000259" key="2">
    <source>
        <dbReference type="Pfam" id="PF12500"/>
    </source>
</evidence>
<dbReference type="Pfam" id="PF12500">
    <property type="entry name" value="TRSP"/>
    <property type="match status" value="1"/>
</dbReference>
<dbReference type="InterPro" id="IPR011215">
    <property type="entry name" value="StiP_N"/>
</dbReference>
<keyword evidence="6" id="KW-1185">Reference proteome</keyword>
<dbReference type="Proteomes" id="UP000656804">
    <property type="component" value="Unassembled WGS sequence"/>
</dbReference>
<organism evidence="5 6">
    <name type="scientific">Nocardioides acrostichi</name>
    <dbReference type="NCBI Taxonomy" id="2784339"/>
    <lineage>
        <taxon>Bacteria</taxon>
        <taxon>Bacillati</taxon>
        <taxon>Actinomycetota</taxon>
        <taxon>Actinomycetes</taxon>
        <taxon>Propionibacteriales</taxon>
        <taxon>Nocardioidaceae</taxon>
        <taxon>Nocardioides</taxon>
    </lineage>
</organism>
<protein>
    <submittedName>
        <fullName evidence="5">Phosphoribosyltransferase</fullName>
    </submittedName>
</protein>
<comment type="caution">
    <text evidence="5">The sequence shown here is derived from an EMBL/GenBank/DDBJ whole genome shotgun (WGS) entry which is preliminary data.</text>
</comment>
<dbReference type="InterPro" id="IPR028157">
    <property type="entry name" value="PELOTA_dom"/>
</dbReference>
<dbReference type="SUPFAM" id="SSF53271">
    <property type="entry name" value="PRTase-like"/>
    <property type="match status" value="1"/>
</dbReference>
<evidence type="ECO:0000313" key="5">
    <source>
        <dbReference type="EMBL" id="MBF4162664.1"/>
    </source>
</evidence>
<reference evidence="5" key="1">
    <citation type="submission" date="2020-11" db="EMBL/GenBank/DDBJ databases">
        <title>Nocardioides sp. CBS4Y-1, whole genome shotgun sequence.</title>
        <authorList>
            <person name="Tuo L."/>
        </authorList>
    </citation>
    <scope>NUCLEOTIDE SEQUENCE</scope>
    <source>
        <strain evidence="5">CBS4Y-1</strain>
    </source>
</reference>
<feature type="domain" description="Cysteine protease StiP N-terminal" evidence="1">
    <location>
        <begin position="441"/>
        <end position="693"/>
    </location>
</feature>
<proteinExistence type="predicted"/>
<dbReference type="CDD" id="cd06223">
    <property type="entry name" value="PRTases_typeI"/>
    <property type="match status" value="1"/>
</dbReference>
<gene>
    <name evidence="5" type="ORF">ISG29_13280</name>
</gene>
<evidence type="ECO:0000259" key="4">
    <source>
        <dbReference type="Pfam" id="PF15609"/>
    </source>
</evidence>
<keyword evidence="5" id="KW-0328">Glycosyltransferase</keyword>
<evidence type="ECO:0000313" key="6">
    <source>
        <dbReference type="Proteomes" id="UP000656804"/>
    </source>
</evidence>
<evidence type="ECO:0000259" key="1">
    <source>
        <dbReference type="Pfam" id="PF11202"/>
    </source>
</evidence>
<keyword evidence="5" id="KW-0808">Transferase</keyword>
<dbReference type="InterPro" id="IPR022537">
    <property type="entry name" value="TRSP_dom"/>
</dbReference>
<feature type="domain" description="PELOTA RNA-binding" evidence="3">
    <location>
        <begin position="716"/>
        <end position="797"/>
    </location>
</feature>
<evidence type="ECO:0000259" key="3">
    <source>
        <dbReference type="Pfam" id="PF15608"/>
    </source>
</evidence>
<dbReference type="InterPro" id="IPR041688">
    <property type="entry name" value="PRTase_2"/>
</dbReference>
<dbReference type="EMBL" id="JADIVZ010000006">
    <property type="protein sequence ID" value="MBF4162664.1"/>
    <property type="molecule type" value="Genomic_DNA"/>
</dbReference>
<feature type="domain" description="Orotate phosphoribosyltransferase-like" evidence="4">
    <location>
        <begin position="20"/>
        <end position="234"/>
    </location>
</feature>
<dbReference type="Pfam" id="PF15608">
    <property type="entry name" value="PELOTA_1"/>
    <property type="match status" value="1"/>
</dbReference>
<dbReference type="Pfam" id="PF15609">
    <property type="entry name" value="PRTase_2"/>
    <property type="match status" value="1"/>
</dbReference>
<dbReference type="GO" id="GO:0016757">
    <property type="term" value="F:glycosyltransferase activity"/>
    <property type="evidence" value="ECO:0007669"/>
    <property type="project" value="UniProtKB-KW"/>
</dbReference>
<feature type="domain" description="TRSP" evidence="2">
    <location>
        <begin position="280"/>
        <end position="412"/>
    </location>
</feature>
<dbReference type="InterPro" id="IPR029057">
    <property type="entry name" value="PRTase-like"/>
</dbReference>
<dbReference type="InterPro" id="IPR000836">
    <property type="entry name" value="PRTase_dom"/>
</dbReference>
<name>A0A930V3Q9_9ACTN</name>
<dbReference type="AlphaFoldDB" id="A0A930V3Q9"/>
<sequence>MLEPTWQVRRNPYALDLDDLTGLAIRDNPKRAQLIVSRILGKHVPVRASAVRASGLLLAEQTRLALGENLTPTAPATARAWLSGLEPEAVADAAAHPGAGEVVVLGFCETATALGHVVADGFAAARYVHTTRRPDPARPVFAGFEEEHSHAVGHLLQPPADLFADDRPVVLVDDELTTGTTALNTIEALQSVAPRERYVVAALLDLRDDATRAAFDARAASMGVTVGVASLVAGSMTFPADAVARAAALRERVVAPAFAPDVPPAALRVQAPWPSGVSSSGRHGFEPADREAALTAAAEVAVRLRDGLEATPRVLVVGTEELMYAPALVADALDRSVAPDGGTVVVQSTTRSPVLASDEPGYAIRRTLRFPAPDEPDRDSLLHNVAPLEWDPKGGAPYTDIVVVTDTLASAARPLAEQLAPYASHAVHVVPLGAEPAVDFGSYPPHDVSWLLTDLSDVDLEVSTEDREELIQGGRHYFEMLPVEYEPDEAYLRLYDEALAQNVAQVAKAVAALAGRLDGRHTTHGEAPVLVSLARAGTPVGVLLRRWYARQGRDAPHHTVSIVRGGGIDTVALDWLLERYPAQRLQFVDGWTGKGAIVRELDAAVDAYRASHPGAGALDSTLAVLADPGDCTPLHGTLEDFLIPSACLNSTVSGLVSRTVYRADLIGPGQFHGAKFYSHLAHADRSNEFVDRVTDAFADVRPASRPTPFTPAEPTWRGWAAVEKVAAEVGIDNLNLVKPGVGETTRVLLRRVPWQILVRAGLRGDASIAHIESLAQARGVPVVEVSDLPYAVIGLIRPVT</sequence>
<dbReference type="Pfam" id="PF11202">
    <property type="entry name" value="StiP"/>
    <property type="match status" value="1"/>
</dbReference>
<dbReference type="Gene3D" id="3.40.50.2020">
    <property type="match status" value="1"/>
</dbReference>